<name>A0ABN1F5L2_9PROT</name>
<evidence type="ECO:0000256" key="5">
    <source>
        <dbReference type="SAM" id="MobiDB-lite"/>
    </source>
</evidence>
<feature type="domain" description="NAD-dependent epimerase/dehydratase" evidence="6">
    <location>
        <begin position="9"/>
        <end position="250"/>
    </location>
</feature>
<dbReference type="PANTHER" id="PTHR43078">
    <property type="entry name" value="UDP-GLUCURONIC ACID DECARBOXYLASE-RELATED"/>
    <property type="match status" value="1"/>
</dbReference>
<evidence type="ECO:0000313" key="7">
    <source>
        <dbReference type="EMBL" id="GAA0582953.1"/>
    </source>
</evidence>
<accession>A0ABN1F5L2</accession>
<keyword evidence="8" id="KW-1185">Reference proteome</keyword>
<evidence type="ECO:0000256" key="4">
    <source>
        <dbReference type="ARBA" id="ARBA00023239"/>
    </source>
</evidence>
<feature type="region of interest" description="Disordered" evidence="5">
    <location>
        <begin position="321"/>
        <end position="345"/>
    </location>
</feature>
<evidence type="ECO:0000256" key="3">
    <source>
        <dbReference type="ARBA" id="ARBA00023027"/>
    </source>
</evidence>
<dbReference type="EMBL" id="BAAAFZ010000026">
    <property type="protein sequence ID" value="GAA0582953.1"/>
    <property type="molecule type" value="Genomic_DNA"/>
</dbReference>
<comment type="cofactor">
    <cofactor evidence="1">
        <name>NAD(+)</name>
        <dbReference type="ChEBI" id="CHEBI:57540"/>
    </cofactor>
</comment>
<reference evidence="7 8" key="1">
    <citation type="journal article" date="2019" name="Int. J. Syst. Evol. Microbiol.">
        <title>The Global Catalogue of Microorganisms (GCM) 10K type strain sequencing project: providing services to taxonomists for standard genome sequencing and annotation.</title>
        <authorList>
            <consortium name="The Broad Institute Genomics Platform"/>
            <consortium name="The Broad Institute Genome Sequencing Center for Infectious Disease"/>
            <person name="Wu L."/>
            <person name="Ma J."/>
        </authorList>
    </citation>
    <scope>NUCLEOTIDE SEQUENCE [LARGE SCALE GENOMIC DNA]</scope>
    <source>
        <strain evidence="7 8">JCM 9933</strain>
    </source>
</reference>
<evidence type="ECO:0000259" key="6">
    <source>
        <dbReference type="Pfam" id="PF01370"/>
    </source>
</evidence>
<dbReference type="CDD" id="cd05230">
    <property type="entry name" value="UGD_SDR_e"/>
    <property type="match status" value="1"/>
</dbReference>
<comment type="caution">
    <text evidence="7">The sequence shown here is derived from an EMBL/GenBank/DDBJ whole genome shotgun (WGS) entry which is preliminary data.</text>
</comment>
<evidence type="ECO:0000256" key="2">
    <source>
        <dbReference type="ARBA" id="ARBA00022793"/>
    </source>
</evidence>
<keyword evidence="4" id="KW-0456">Lyase</keyword>
<dbReference type="Proteomes" id="UP001501588">
    <property type="component" value="Unassembled WGS sequence"/>
</dbReference>
<keyword evidence="2" id="KW-0210">Decarboxylase</keyword>
<dbReference type="InterPro" id="IPR001509">
    <property type="entry name" value="Epimerase_deHydtase"/>
</dbReference>
<dbReference type="InterPro" id="IPR044516">
    <property type="entry name" value="UXS-like"/>
</dbReference>
<dbReference type="RefSeq" id="WP_343895308.1">
    <property type="nucleotide sequence ID" value="NZ_BAAAFZ010000026.1"/>
</dbReference>
<dbReference type="PANTHER" id="PTHR43078:SF6">
    <property type="entry name" value="UDP-GLUCURONIC ACID DECARBOXYLASE 1"/>
    <property type="match status" value="1"/>
</dbReference>
<dbReference type="Pfam" id="PF01370">
    <property type="entry name" value="Epimerase"/>
    <property type="match status" value="1"/>
</dbReference>
<proteinExistence type="predicted"/>
<dbReference type="InterPro" id="IPR036291">
    <property type="entry name" value="NAD(P)-bd_dom_sf"/>
</dbReference>
<sequence>MKNGETRHVLVAGGAGFLGSHLCDALLAEGAHVVCLDNFGTGRRENLRHLAREPRFDLVEADVIGPLPTRLRADAVFNLACAASPPLYQADPEHTMLTNVVGTRNLLRLAEACGARFLQASTSEVYGDPESHPQAEGYWGNVNPTGPRACYDEGKRAAEALCFDFARAGRAEVRVARIFNTYGPRMRADDGRVVSNVVTQALAGEDITVYGDGCQTRSFCYASDMVEGLMRLMAHERARGGPPPGPVNLGNPVELSVAELVERVVALTGTRSAVVNRPLPEDDPRRRRPDISRAAALLGWAPRTPLETGLRATIAWFAEERRPERAAPLPQPRQREPRPVGMDFG</sequence>
<evidence type="ECO:0000313" key="8">
    <source>
        <dbReference type="Proteomes" id="UP001501588"/>
    </source>
</evidence>
<dbReference type="Gene3D" id="3.40.50.720">
    <property type="entry name" value="NAD(P)-binding Rossmann-like Domain"/>
    <property type="match status" value="1"/>
</dbReference>
<gene>
    <name evidence="7" type="ORF">GCM10009416_21700</name>
</gene>
<protein>
    <submittedName>
        <fullName evidence="7">SDR family oxidoreductase</fullName>
    </submittedName>
</protein>
<organism evidence="7 8">
    <name type="scientific">Craurococcus roseus</name>
    <dbReference type="NCBI Taxonomy" id="77585"/>
    <lineage>
        <taxon>Bacteria</taxon>
        <taxon>Pseudomonadati</taxon>
        <taxon>Pseudomonadota</taxon>
        <taxon>Alphaproteobacteria</taxon>
        <taxon>Acetobacterales</taxon>
        <taxon>Acetobacteraceae</taxon>
        <taxon>Craurococcus</taxon>
    </lineage>
</organism>
<keyword evidence="3" id="KW-0520">NAD</keyword>
<dbReference type="SUPFAM" id="SSF51735">
    <property type="entry name" value="NAD(P)-binding Rossmann-fold domains"/>
    <property type="match status" value="1"/>
</dbReference>
<evidence type="ECO:0000256" key="1">
    <source>
        <dbReference type="ARBA" id="ARBA00001911"/>
    </source>
</evidence>